<dbReference type="Pfam" id="PF00239">
    <property type="entry name" value="Resolvase"/>
    <property type="match status" value="1"/>
</dbReference>
<dbReference type="InterPro" id="IPR025827">
    <property type="entry name" value="Zn_ribbon_recom_dom"/>
</dbReference>
<dbReference type="Pfam" id="PF13408">
    <property type="entry name" value="Zn_ribbon_recom"/>
    <property type="match status" value="1"/>
</dbReference>
<evidence type="ECO:0000259" key="7">
    <source>
        <dbReference type="PROSITE" id="PS51737"/>
    </source>
</evidence>
<dbReference type="InterPro" id="IPR006119">
    <property type="entry name" value="Resolv_N"/>
</dbReference>
<comment type="caution">
    <text evidence="8">The sequence shown here is derived from an EMBL/GenBank/DDBJ whole genome shotgun (WGS) entry which is preliminary data.</text>
</comment>
<evidence type="ECO:0000256" key="3">
    <source>
        <dbReference type="ARBA" id="ARBA00023172"/>
    </source>
</evidence>
<dbReference type="InterPro" id="IPR011109">
    <property type="entry name" value="DNA_bind_recombinase_dom"/>
</dbReference>
<reference evidence="8 9" key="1">
    <citation type="submission" date="2019-04" db="EMBL/GenBank/DDBJ databases">
        <title>Pedobacter sp. RP-3-15 sp. nov., isolated from Arctic soil.</title>
        <authorList>
            <person name="Dahal R.H."/>
            <person name="Kim D.-U."/>
        </authorList>
    </citation>
    <scope>NUCLEOTIDE SEQUENCE [LARGE SCALE GENOMIC DNA]</scope>
    <source>
        <strain evidence="8 9">RP-3-15</strain>
    </source>
</reference>
<gene>
    <name evidence="8" type="ORF">FA047_16535</name>
</gene>
<dbReference type="CDD" id="cd00338">
    <property type="entry name" value="Ser_Recombinase"/>
    <property type="match status" value="1"/>
</dbReference>
<keyword evidence="2" id="KW-0238">DNA-binding</keyword>
<feature type="active site" description="O-(5'-phospho-DNA)-serine intermediate" evidence="4 5">
    <location>
        <position position="11"/>
    </location>
</feature>
<dbReference type="InterPro" id="IPR050639">
    <property type="entry name" value="SSR_resolvase"/>
</dbReference>
<sequence length="519" mass="59526">MKTADLYIRVSTDEQADKGYSQRDQEERLRKYCDINCIAINKVVFEDHSAKTFNRPQWIKLLADIKRSKGQRNLILFTKWDRFSRNTGDAYGMIAILRKYGVEPQGVEQPLDLSVPENKMMLAFYLAAPEVENDRRALNTFNGMRRAKKEGRWMSTAPTGYKNFITLDGRKYIAPNEPKASLMRWVFKEIAKDNYAADQIRKMANEKGLQCPRMNFYRLVRNPVYCGKIMIPQHKDEDFKVVDGQHDALISEALFYDVQDVLNGRKRKKAAKVVSLDSLPLRGLILCPNCHRMLTGSKSKGKNKHYYYYHCVNECGTRFNALEANDLFLDQLKEFTINPSAIELVTAVITSVYKSRTLNDFNDKKLILADIEKQNVKMSRARTLLLDGDIEPSDFKAIKADCEALISRLEARMGNLQDKPLVKIGVDKLVDKVITCLLKLDKLYINAEVDDKRRIVCALYPEKLQFDGSTYRTPRPNGVIEVIALINSQLEGIKKGKEAQFEPLSLIVARRGIEPLFPE</sequence>
<evidence type="ECO:0000256" key="1">
    <source>
        <dbReference type="ARBA" id="ARBA00022908"/>
    </source>
</evidence>
<evidence type="ECO:0000259" key="6">
    <source>
        <dbReference type="PROSITE" id="PS51736"/>
    </source>
</evidence>
<evidence type="ECO:0000256" key="5">
    <source>
        <dbReference type="PROSITE-ProRule" id="PRU10137"/>
    </source>
</evidence>
<feature type="domain" description="Resolvase/invertase-type recombinase catalytic" evidence="6">
    <location>
        <begin position="3"/>
        <end position="151"/>
    </location>
</feature>
<dbReference type="Pfam" id="PF07508">
    <property type="entry name" value="Recombinase"/>
    <property type="match status" value="1"/>
</dbReference>
<dbReference type="RefSeq" id="WP_136837455.1">
    <property type="nucleotide sequence ID" value="NZ_SWBQ01000005.1"/>
</dbReference>
<dbReference type="GO" id="GO:0000150">
    <property type="term" value="F:DNA strand exchange activity"/>
    <property type="evidence" value="ECO:0007669"/>
    <property type="project" value="InterPro"/>
</dbReference>
<keyword evidence="3" id="KW-0233">DNA recombination</keyword>
<evidence type="ECO:0000313" key="8">
    <source>
        <dbReference type="EMBL" id="TKC04465.1"/>
    </source>
</evidence>
<evidence type="ECO:0000256" key="2">
    <source>
        <dbReference type="ARBA" id="ARBA00023125"/>
    </source>
</evidence>
<dbReference type="PROSITE" id="PS51736">
    <property type="entry name" value="RECOMBINASES_3"/>
    <property type="match status" value="1"/>
</dbReference>
<dbReference type="PROSITE" id="PS51737">
    <property type="entry name" value="RECOMBINASE_DNA_BIND"/>
    <property type="match status" value="1"/>
</dbReference>
<dbReference type="PANTHER" id="PTHR30461">
    <property type="entry name" value="DNA-INVERTASE FROM LAMBDOID PROPHAGE"/>
    <property type="match status" value="1"/>
</dbReference>
<dbReference type="InterPro" id="IPR036162">
    <property type="entry name" value="Resolvase-like_N_sf"/>
</dbReference>
<evidence type="ECO:0000313" key="9">
    <source>
        <dbReference type="Proteomes" id="UP000307244"/>
    </source>
</evidence>
<dbReference type="PANTHER" id="PTHR30461:SF23">
    <property type="entry name" value="DNA RECOMBINASE-RELATED"/>
    <property type="match status" value="1"/>
</dbReference>
<dbReference type="EMBL" id="SWBQ01000005">
    <property type="protein sequence ID" value="TKC04465.1"/>
    <property type="molecule type" value="Genomic_DNA"/>
</dbReference>
<dbReference type="InterPro" id="IPR006118">
    <property type="entry name" value="Recombinase_CS"/>
</dbReference>
<dbReference type="SMART" id="SM00857">
    <property type="entry name" value="Resolvase"/>
    <property type="match status" value="1"/>
</dbReference>
<evidence type="ECO:0000256" key="4">
    <source>
        <dbReference type="PIRSR" id="PIRSR606118-50"/>
    </source>
</evidence>
<keyword evidence="9" id="KW-1185">Reference proteome</keyword>
<dbReference type="Gene3D" id="3.40.50.1390">
    <property type="entry name" value="Resolvase, N-terminal catalytic domain"/>
    <property type="match status" value="1"/>
</dbReference>
<dbReference type="OrthoDB" id="9815006at2"/>
<protein>
    <submittedName>
        <fullName evidence="8">Recombinase family protein</fullName>
    </submittedName>
</protein>
<dbReference type="InterPro" id="IPR038109">
    <property type="entry name" value="DNA_bind_recomb_sf"/>
</dbReference>
<dbReference type="Proteomes" id="UP000307244">
    <property type="component" value="Unassembled WGS sequence"/>
</dbReference>
<dbReference type="GO" id="GO:0003677">
    <property type="term" value="F:DNA binding"/>
    <property type="evidence" value="ECO:0007669"/>
    <property type="project" value="UniProtKB-KW"/>
</dbReference>
<name>A0A4U1CCJ8_9SPHI</name>
<dbReference type="SUPFAM" id="SSF53041">
    <property type="entry name" value="Resolvase-like"/>
    <property type="match status" value="1"/>
</dbReference>
<feature type="domain" description="Recombinase" evidence="7">
    <location>
        <begin position="158"/>
        <end position="268"/>
    </location>
</feature>
<dbReference type="Gene3D" id="3.90.1750.20">
    <property type="entry name" value="Putative Large Serine Recombinase, Chain B, Domain 2"/>
    <property type="match status" value="1"/>
</dbReference>
<accession>A0A4U1CCJ8</accession>
<organism evidence="8 9">
    <name type="scientific">Pedobacter frigoris</name>
    <dbReference type="NCBI Taxonomy" id="2571272"/>
    <lineage>
        <taxon>Bacteria</taxon>
        <taxon>Pseudomonadati</taxon>
        <taxon>Bacteroidota</taxon>
        <taxon>Sphingobacteriia</taxon>
        <taxon>Sphingobacteriales</taxon>
        <taxon>Sphingobacteriaceae</taxon>
        <taxon>Pedobacter</taxon>
    </lineage>
</organism>
<dbReference type="PROSITE" id="PS00397">
    <property type="entry name" value="RECOMBINASES_1"/>
    <property type="match status" value="1"/>
</dbReference>
<dbReference type="GO" id="GO:0015074">
    <property type="term" value="P:DNA integration"/>
    <property type="evidence" value="ECO:0007669"/>
    <property type="project" value="UniProtKB-KW"/>
</dbReference>
<keyword evidence="1" id="KW-0229">DNA integration</keyword>
<proteinExistence type="predicted"/>
<dbReference type="AlphaFoldDB" id="A0A4U1CCJ8"/>